<dbReference type="Pfam" id="PF00857">
    <property type="entry name" value="Isochorismatase"/>
    <property type="match status" value="1"/>
</dbReference>
<name>A0A0G2E9L4_PHACM</name>
<dbReference type="InterPro" id="IPR036380">
    <property type="entry name" value="Isochorismatase-like_sf"/>
</dbReference>
<dbReference type="InterPro" id="IPR000868">
    <property type="entry name" value="Isochorismatase-like_dom"/>
</dbReference>
<evidence type="ECO:0000313" key="5">
    <source>
        <dbReference type="Proteomes" id="UP000053317"/>
    </source>
</evidence>
<dbReference type="InterPro" id="IPR050272">
    <property type="entry name" value="Isochorismatase-like_hydrls"/>
</dbReference>
<accession>A0A0G2E9L4</accession>
<sequence>MGSLETEAHRKAIIGSPANFWLHSTQTGFDLTHPETPTSPAVLPRVKYETTTSPVTVDPKKTALVIIDMQNFFISPALGRSKDGNGWKAQEKLINYAIPAARKQGIRIIWLNWGLTEEEIDAMPPATLRAFGFETVPQDSSSFDIPDKKIAIDEHGINQGATELHAALQAQKEDGTRARIYRGLGRDMGKVKLEDGSLVDGGKLLMRGTWNAALTPELEAQRQEGLESSPPDVWIHKNRMSGLWGEKTMCTDFLEKEGIKTLIFSGVNTDQCVGGSLQDAFTKGWDCILLSDGAGTTSPDSSQQCIEFNTAKTWGFLMSCEDMAKATIQT</sequence>
<keyword evidence="2" id="KW-0378">Hydrolase</keyword>
<dbReference type="EMBL" id="LCWF01000109">
    <property type="protein sequence ID" value="KKY19244.1"/>
    <property type="molecule type" value="Genomic_DNA"/>
</dbReference>
<reference evidence="4 5" key="2">
    <citation type="submission" date="2015-05" db="EMBL/GenBank/DDBJ databases">
        <authorList>
            <person name="Morales-Cruz A."/>
            <person name="Amrine K.C."/>
            <person name="Cantu D."/>
        </authorList>
    </citation>
    <scope>NUCLEOTIDE SEQUENCE [LARGE SCALE GENOMIC DNA]</scope>
    <source>
        <strain evidence="4">UCRPC4</strain>
    </source>
</reference>
<dbReference type="Gene3D" id="3.40.50.850">
    <property type="entry name" value="Isochorismatase-like"/>
    <property type="match status" value="1"/>
</dbReference>
<proteinExistence type="inferred from homology"/>
<feature type="domain" description="Isochorismatase-like" evidence="3">
    <location>
        <begin position="206"/>
        <end position="306"/>
    </location>
</feature>
<keyword evidence="5" id="KW-1185">Reference proteome</keyword>
<evidence type="ECO:0000259" key="3">
    <source>
        <dbReference type="Pfam" id="PF00857"/>
    </source>
</evidence>
<evidence type="ECO:0000256" key="1">
    <source>
        <dbReference type="ARBA" id="ARBA00006336"/>
    </source>
</evidence>
<dbReference type="PANTHER" id="PTHR43540:SF9">
    <property type="entry name" value="FAMILY HYDROLASE, PUTATIVE (AFU_ORTHOLOGUE AFUA_2G08700)-RELATED"/>
    <property type="match status" value="1"/>
</dbReference>
<evidence type="ECO:0000256" key="2">
    <source>
        <dbReference type="ARBA" id="ARBA00022801"/>
    </source>
</evidence>
<gene>
    <name evidence="4" type="ORF">UCRPC4_g04618</name>
</gene>
<evidence type="ECO:0000313" key="4">
    <source>
        <dbReference type="EMBL" id="KKY19244.1"/>
    </source>
</evidence>
<dbReference type="OrthoDB" id="167809at2759"/>
<organism evidence="4 5">
    <name type="scientific">Phaeomoniella chlamydospora</name>
    <name type="common">Phaeoacremonium chlamydosporum</name>
    <dbReference type="NCBI Taxonomy" id="158046"/>
    <lineage>
        <taxon>Eukaryota</taxon>
        <taxon>Fungi</taxon>
        <taxon>Dikarya</taxon>
        <taxon>Ascomycota</taxon>
        <taxon>Pezizomycotina</taxon>
        <taxon>Eurotiomycetes</taxon>
        <taxon>Chaetothyriomycetidae</taxon>
        <taxon>Phaeomoniellales</taxon>
        <taxon>Phaeomoniellaceae</taxon>
        <taxon>Phaeomoniella</taxon>
    </lineage>
</organism>
<dbReference type="GO" id="GO:0016787">
    <property type="term" value="F:hydrolase activity"/>
    <property type="evidence" value="ECO:0007669"/>
    <property type="project" value="UniProtKB-KW"/>
</dbReference>
<dbReference type="PANTHER" id="PTHR43540">
    <property type="entry name" value="PEROXYUREIDOACRYLATE/UREIDOACRYLATE AMIDOHYDROLASE-RELATED"/>
    <property type="match status" value="1"/>
</dbReference>
<comment type="caution">
    <text evidence="4">The sequence shown here is derived from an EMBL/GenBank/DDBJ whole genome shotgun (WGS) entry which is preliminary data.</text>
</comment>
<dbReference type="SUPFAM" id="SSF52499">
    <property type="entry name" value="Isochorismatase-like hydrolases"/>
    <property type="match status" value="1"/>
</dbReference>
<protein>
    <submittedName>
        <fullName evidence="4">Putative isochorismatase family protein</fullName>
    </submittedName>
</protein>
<dbReference type="AlphaFoldDB" id="A0A0G2E9L4"/>
<dbReference type="Proteomes" id="UP000053317">
    <property type="component" value="Unassembled WGS sequence"/>
</dbReference>
<reference evidence="4 5" key="1">
    <citation type="submission" date="2015-05" db="EMBL/GenBank/DDBJ databases">
        <title>Distinctive expansion of gene families associated with plant cell wall degradation and secondary metabolism in the genomes of grapevine trunk pathogens.</title>
        <authorList>
            <person name="Lawrence D.P."/>
            <person name="Travadon R."/>
            <person name="Rolshausen P.E."/>
            <person name="Baumgartner K."/>
        </authorList>
    </citation>
    <scope>NUCLEOTIDE SEQUENCE [LARGE SCALE GENOMIC DNA]</scope>
    <source>
        <strain evidence="4">UCRPC4</strain>
    </source>
</reference>
<comment type="similarity">
    <text evidence="1">Belongs to the isochorismatase family.</text>
</comment>